<dbReference type="CDD" id="cd16913">
    <property type="entry name" value="YkuD_like"/>
    <property type="match status" value="1"/>
</dbReference>
<evidence type="ECO:0000313" key="12">
    <source>
        <dbReference type="EMBL" id="EBA08863.1"/>
    </source>
</evidence>
<accession>A3K1R7</accession>
<feature type="chain" id="PRO_5002654287" description="L,D-TPase catalytic domain-containing protein" evidence="10">
    <location>
        <begin position="22"/>
        <end position="272"/>
    </location>
</feature>
<keyword evidence="5" id="KW-0378">Hydrolase</keyword>
<comment type="similarity">
    <text evidence="2">Belongs to the YkuD family.</text>
</comment>
<dbReference type="GO" id="GO:0071555">
    <property type="term" value="P:cell wall organization"/>
    <property type="evidence" value="ECO:0007669"/>
    <property type="project" value="UniProtKB-UniRule"/>
</dbReference>
<keyword evidence="10" id="KW-0732">Signal</keyword>
<comment type="pathway">
    <text evidence="1 9">Cell wall biogenesis; peptidoglycan biosynthesis.</text>
</comment>
<evidence type="ECO:0000256" key="8">
    <source>
        <dbReference type="ARBA" id="ARBA00023316"/>
    </source>
</evidence>
<keyword evidence="4" id="KW-0808">Transferase</keyword>
<evidence type="ECO:0000256" key="2">
    <source>
        <dbReference type="ARBA" id="ARBA00005992"/>
    </source>
</evidence>
<evidence type="ECO:0000256" key="5">
    <source>
        <dbReference type="ARBA" id="ARBA00022801"/>
    </source>
</evidence>
<dbReference type="Pfam" id="PF03734">
    <property type="entry name" value="YkuD"/>
    <property type="match status" value="1"/>
</dbReference>
<dbReference type="FunFam" id="2.40.440.10:FF:000002">
    <property type="entry name" value="L,D-transpeptidase ErfK/SrfK"/>
    <property type="match status" value="1"/>
</dbReference>
<evidence type="ECO:0000256" key="4">
    <source>
        <dbReference type="ARBA" id="ARBA00022679"/>
    </source>
</evidence>
<organism evidence="12 13">
    <name type="scientific">Sagittula stellata (strain ATCC 700073 / DSM 11524 / E-37)</name>
    <dbReference type="NCBI Taxonomy" id="388399"/>
    <lineage>
        <taxon>Bacteria</taxon>
        <taxon>Pseudomonadati</taxon>
        <taxon>Pseudomonadota</taxon>
        <taxon>Alphaproteobacteria</taxon>
        <taxon>Rhodobacterales</taxon>
        <taxon>Roseobacteraceae</taxon>
        <taxon>Sagittula</taxon>
    </lineage>
</organism>
<dbReference type="EMBL" id="AAYA01000004">
    <property type="protein sequence ID" value="EBA08863.1"/>
    <property type="molecule type" value="Genomic_DNA"/>
</dbReference>
<proteinExistence type="inferred from homology"/>
<keyword evidence="7 9" id="KW-0573">Peptidoglycan synthesis</keyword>
<feature type="active site" description="Proton donor/acceptor" evidence="9">
    <location>
        <position position="206"/>
    </location>
</feature>
<sequence>MTYVPKPVAGLVLLSLVAACARPLPPVSDGSQVQPQPTPNVAMTENGYLAEVEVLPPEPPRKRPLRPATRSMYMSTQDNGMTIPAVPEKYLSEEKKRQLVDYYAPYPAGTIIVDPVATKLYHIQGNDRAMQYTVAVGAAGRAFQGEAKVAYQRDWPTWTPTQNMIRREPEVYNQFKDGMEGGLDNPLGARALYLYRNGKDTLYRIHGTRSPASIGHAVSSGCIRLFNQDIIHLAEQVKNGARVIVLNESETGKYLRAPSDVVQLAEDAINAG</sequence>
<dbReference type="PANTHER" id="PTHR30582:SF24">
    <property type="entry name" value="L,D-TRANSPEPTIDASE ERFK_SRFK-RELATED"/>
    <property type="match status" value="1"/>
</dbReference>
<dbReference type="RefSeq" id="WP_005857747.1">
    <property type="nucleotide sequence ID" value="NZ_AAYA01000004.1"/>
</dbReference>
<evidence type="ECO:0000259" key="11">
    <source>
        <dbReference type="PROSITE" id="PS52029"/>
    </source>
</evidence>
<protein>
    <recommendedName>
        <fullName evidence="11">L,D-TPase catalytic domain-containing protein</fullName>
    </recommendedName>
</protein>
<evidence type="ECO:0000256" key="7">
    <source>
        <dbReference type="ARBA" id="ARBA00022984"/>
    </source>
</evidence>
<keyword evidence="3" id="KW-0328">Glycosyltransferase</keyword>
<feature type="domain" description="L,D-TPase catalytic" evidence="11">
    <location>
        <begin position="109"/>
        <end position="246"/>
    </location>
</feature>
<dbReference type="MEROPS" id="C82.003"/>
<keyword evidence="8 9" id="KW-0961">Cell wall biogenesis/degradation</keyword>
<evidence type="ECO:0000256" key="9">
    <source>
        <dbReference type="PROSITE-ProRule" id="PRU01373"/>
    </source>
</evidence>
<evidence type="ECO:0000256" key="3">
    <source>
        <dbReference type="ARBA" id="ARBA00022676"/>
    </source>
</evidence>
<evidence type="ECO:0000313" key="13">
    <source>
        <dbReference type="Proteomes" id="UP000005713"/>
    </source>
</evidence>
<dbReference type="Gene3D" id="2.40.440.10">
    <property type="entry name" value="L,D-transpeptidase catalytic domain-like"/>
    <property type="match status" value="1"/>
</dbReference>
<gene>
    <name evidence="12" type="ORF">SSE37_04435</name>
</gene>
<reference evidence="12 13" key="1">
    <citation type="submission" date="2006-06" db="EMBL/GenBank/DDBJ databases">
        <authorList>
            <person name="Moran M.A."/>
            <person name="Ferriera S."/>
            <person name="Johnson J."/>
            <person name="Kravitz S."/>
            <person name="Beeson K."/>
            <person name="Sutton G."/>
            <person name="Rogers Y.-H."/>
            <person name="Friedman R."/>
            <person name="Frazier M."/>
            <person name="Venter J.C."/>
        </authorList>
    </citation>
    <scope>NUCLEOTIDE SEQUENCE [LARGE SCALE GENOMIC DNA]</scope>
    <source>
        <strain evidence="12 13">E-37</strain>
    </source>
</reference>
<dbReference type="SUPFAM" id="SSF141523">
    <property type="entry name" value="L,D-transpeptidase catalytic domain-like"/>
    <property type="match status" value="1"/>
</dbReference>
<feature type="active site" description="Nucleophile" evidence="9">
    <location>
        <position position="222"/>
    </location>
</feature>
<dbReference type="PROSITE" id="PS52029">
    <property type="entry name" value="LD_TPASE"/>
    <property type="match status" value="1"/>
</dbReference>
<keyword evidence="13" id="KW-1185">Reference proteome</keyword>
<dbReference type="UniPathway" id="UPA00219"/>
<feature type="signal peptide" evidence="10">
    <location>
        <begin position="1"/>
        <end position="21"/>
    </location>
</feature>
<evidence type="ECO:0000256" key="1">
    <source>
        <dbReference type="ARBA" id="ARBA00004752"/>
    </source>
</evidence>
<dbReference type="eggNOG" id="COG1376">
    <property type="taxonomic scope" value="Bacteria"/>
</dbReference>
<evidence type="ECO:0000256" key="10">
    <source>
        <dbReference type="SAM" id="SignalP"/>
    </source>
</evidence>
<dbReference type="OrthoDB" id="9795305at2"/>
<evidence type="ECO:0000256" key="6">
    <source>
        <dbReference type="ARBA" id="ARBA00022960"/>
    </source>
</evidence>
<dbReference type="GO" id="GO:0005576">
    <property type="term" value="C:extracellular region"/>
    <property type="evidence" value="ECO:0007669"/>
    <property type="project" value="TreeGrafter"/>
</dbReference>
<dbReference type="GO" id="GO:0016757">
    <property type="term" value="F:glycosyltransferase activity"/>
    <property type="evidence" value="ECO:0007669"/>
    <property type="project" value="UniProtKB-KW"/>
</dbReference>
<keyword evidence="6 9" id="KW-0133">Cell shape</keyword>
<dbReference type="PROSITE" id="PS51257">
    <property type="entry name" value="PROKAR_LIPOPROTEIN"/>
    <property type="match status" value="1"/>
</dbReference>
<dbReference type="GO" id="GO:0071972">
    <property type="term" value="F:peptidoglycan L,D-transpeptidase activity"/>
    <property type="evidence" value="ECO:0007669"/>
    <property type="project" value="TreeGrafter"/>
</dbReference>
<dbReference type="InterPro" id="IPR005490">
    <property type="entry name" value="LD_TPept_cat_dom"/>
</dbReference>
<name>A3K1R7_SAGS3</name>
<dbReference type="InterPro" id="IPR050979">
    <property type="entry name" value="LD-transpeptidase"/>
</dbReference>
<dbReference type="AlphaFoldDB" id="A3K1R7"/>
<dbReference type="GO" id="GO:0018104">
    <property type="term" value="P:peptidoglycan-protein cross-linking"/>
    <property type="evidence" value="ECO:0007669"/>
    <property type="project" value="TreeGrafter"/>
</dbReference>
<dbReference type="Proteomes" id="UP000005713">
    <property type="component" value="Unassembled WGS sequence"/>
</dbReference>
<dbReference type="InterPro" id="IPR038063">
    <property type="entry name" value="Transpep_catalytic_dom"/>
</dbReference>
<dbReference type="GO" id="GO:0008360">
    <property type="term" value="P:regulation of cell shape"/>
    <property type="evidence" value="ECO:0007669"/>
    <property type="project" value="UniProtKB-UniRule"/>
</dbReference>
<dbReference type="PANTHER" id="PTHR30582">
    <property type="entry name" value="L,D-TRANSPEPTIDASE"/>
    <property type="match status" value="1"/>
</dbReference>
<comment type="caution">
    <text evidence="12">The sequence shown here is derived from an EMBL/GenBank/DDBJ whole genome shotgun (WGS) entry which is preliminary data.</text>
</comment>